<accession>A0ABN3GAD3</accession>
<reference evidence="1 2" key="1">
    <citation type="journal article" date="2019" name="Int. J. Syst. Evol. Microbiol.">
        <title>The Global Catalogue of Microorganisms (GCM) 10K type strain sequencing project: providing services to taxonomists for standard genome sequencing and annotation.</title>
        <authorList>
            <consortium name="The Broad Institute Genomics Platform"/>
            <consortium name="The Broad Institute Genome Sequencing Center for Infectious Disease"/>
            <person name="Wu L."/>
            <person name="Ma J."/>
        </authorList>
    </citation>
    <scope>NUCLEOTIDE SEQUENCE [LARGE SCALE GENOMIC DNA]</scope>
    <source>
        <strain evidence="1 2">JCM 3272</strain>
    </source>
</reference>
<evidence type="ECO:0000313" key="2">
    <source>
        <dbReference type="Proteomes" id="UP001501444"/>
    </source>
</evidence>
<proteinExistence type="predicted"/>
<name>A0ABN3GAD3_9ACTN</name>
<dbReference type="EMBL" id="BAAARV010000025">
    <property type="protein sequence ID" value="GAA2347446.1"/>
    <property type="molecule type" value="Genomic_DNA"/>
</dbReference>
<organism evidence="1 2">
    <name type="scientific">Dactylosporangium salmoneum</name>
    <dbReference type="NCBI Taxonomy" id="53361"/>
    <lineage>
        <taxon>Bacteria</taxon>
        <taxon>Bacillati</taxon>
        <taxon>Actinomycetota</taxon>
        <taxon>Actinomycetes</taxon>
        <taxon>Micromonosporales</taxon>
        <taxon>Micromonosporaceae</taxon>
        <taxon>Dactylosporangium</taxon>
    </lineage>
</organism>
<dbReference type="Proteomes" id="UP001501444">
    <property type="component" value="Unassembled WGS sequence"/>
</dbReference>
<protein>
    <submittedName>
        <fullName evidence="1">Uncharacterized protein</fullName>
    </submittedName>
</protein>
<comment type="caution">
    <text evidence="1">The sequence shown here is derived from an EMBL/GenBank/DDBJ whole genome shotgun (WGS) entry which is preliminary data.</text>
</comment>
<sequence length="198" mass="20858">MTQTTTAAKIYEIPAEGLTAQVGDVTVKAFWVNGAGFKVEARRGRDLIASSLHTFDTHAIPVYEALVAEHTPAPVEPAPAAEVIPAAPVVRLAAAAKGTATKVTDPQHTALVIALMNGRVERGGKEGQFNVRVLTALAKRGYLDLTYQAGRRDARKVVTGGTITPAGRTRLDQLTAAERQAAERAARLATALTINLAA</sequence>
<keyword evidence="2" id="KW-1185">Reference proteome</keyword>
<dbReference type="RefSeq" id="WP_344613458.1">
    <property type="nucleotide sequence ID" value="NZ_BAAARV010000025.1"/>
</dbReference>
<gene>
    <name evidence="1" type="ORF">GCM10010170_035080</name>
</gene>
<evidence type="ECO:0000313" key="1">
    <source>
        <dbReference type="EMBL" id="GAA2347446.1"/>
    </source>
</evidence>